<evidence type="ECO:0008006" key="4">
    <source>
        <dbReference type="Google" id="ProtNLM"/>
    </source>
</evidence>
<dbReference type="PANTHER" id="PTHR47256">
    <property type="entry name" value="ZN(II)2CYS6 TRANSCRIPTION FACTOR (EUROFUNG)-RELATED"/>
    <property type="match status" value="1"/>
</dbReference>
<reference evidence="2" key="1">
    <citation type="submission" date="2019-04" db="EMBL/GenBank/DDBJ databases">
        <title>Sequencing of skin fungus with MAO and IRED activity.</title>
        <authorList>
            <person name="Marsaioli A.J."/>
            <person name="Bonatto J.M.C."/>
            <person name="Reis Junior O."/>
        </authorList>
    </citation>
    <scope>NUCLEOTIDE SEQUENCE</scope>
    <source>
        <strain evidence="2">28M1</strain>
    </source>
</reference>
<dbReference type="PANTHER" id="PTHR47256:SF1">
    <property type="entry name" value="ZN(II)2CYS6 TRANSCRIPTION FACTOR (EUROFUNG)"/>
    <property type="match status" value="1"/>
</dbReference>
<dbReference type="AlphaFoldDB" id="A0A9P4WKJ9"/>
<dbReference type="InterPro" id="IPR053187">
    <property type="entry name" value="Notoamide_regulator"/>
</dbReference>
<comment type="caution">
    <text evidence="2">The sequence shown here is derived from an EMBL/GenBank/DDBJ whole genome shotgun (WGS) entry which is preliminary data.</text>
</comment>
<dbReference type="OrthoDB" id="426882at2759"/>
<keyword evidence="3" id="KW-1185">Reference proteome</keyword>
<dbReference type="Proteomes" id="UP000758155">
    <property type="component" value="Unassembled WGS sequence"/>
</dbReference>
<sequence>MPDERPLRPLLPGTERSVAPPQPRPRDRVASAIGARRREADLFRSQAIKRRHDVLKTQNELYAELFALIQTRPDDESLEILRRIKMGADVESVLRHVRDGDLLVQLSIEPETRLRYQLPYMDSMPAFLLVPDNQYLTTPLYEATFKRPRSSQDLVTPEQSPPSKCMDPYMKPSHAAEVVEPILDRVYARQWTKVIADDGLFRRLITIYLSHQHATFFLFNKELFLDMASNRTQFCSSLLVHAVLAAACQAYKGIPNLAKFWMPDNLQNRFLLEARRLWELELGISRLTSIHAALTYYYRRAPFIDRPPAFAAPNPDVDPTCTEYYMTLHSLFQGPVTAQRTKPGHSQLFHGQTALRIQNEAYIRFETVMRIRHLRHSFDAYDAWGLLFLIYLGNLAIESLSNEDSIVAKLTTTEVIRSTAMLCINGLVSQSRYVYAGTLLSCSLIEQLSPVDRAHLGRYIYPGIGQVDHLFDSEWPLPNIKVERNEEATMNHILKDVRELLIIQKSPE</sequence>
<gene>
    <name evidence="2" type="ORF">E8E12_004503</name>
</gene>
<protein>
    <recommendedName>
        <fullName evidence="4">Sequence-specific DNA binding RNA polymerase II transcription factor</fullName>
    </recommendedName>
</protein>
<dbReference type="CDD" id="cd12148">
    <property type="entry name" value="fungal_TF_MHR"/>
    <property type="match status" value="1"/>
</dbReference>
<name>A0A9P4WKJ9_9PLEO</name>
<organism evidence="2 3">
    <name type="scientific">Didymella heteroderae</name>
    <dbReference type="NCBI Taxonomy" id="1769908"/>
    <lineage>
        <taxon>Eukaryota</taxon>
        <taxon>Fungi</taxon>
        <taxon>Dikarya</taxon>
        <taxon>Ascomycota</taxon>
        <taxon>Pezizomycotina</taxon>
        <taxon>Dothideomycetes</taxon>
        <taxon>Pleosporomycetidae</taxon>
        <taxon>Pleosporales</taxon>
        <taxon>Pleosporineae</taxon>
        <taxon>Didymellaceae</taxon>
        <taxon>Didymella</taxon>
    </lineage>
</organism>
<feature type="region of interest" description="Disordered" evidence="1">
    <location>
        <begin position="1"/>
        <end position="29"/>
    </location>
</feature>
<accession>A0A9P4WKJ9</accession>
<evidence type="ECO:0000313" key="3">
    <source>
        <dbReference type="Proteomes" id="UP000758155"/>
    </source>
</evidence>
<evidence type="ECO:0000256" key="1">
    <source>
        <dbReference type="SAM" id="MobiDB-lite"/>
    </source>
</evidence>
<proteinExistence type="predicted"/>
<evidence type="ECO:0000313" key="2">
    <source>
        <dbReference type="EMBL" id="KAF3034799.1"/>
    </source>
</evidence>
<dbReference type="EMBL" id="SWKV01000064">
    <property type="protein sequence ID" value="KAF3034799.1"/>
    <property type="molecule type" value="Genomic_DNA"/>
</dbReference>